<dbReference type="Pfam" id="PF00126">
    <property type="entry name" value="HTH_1"/>
    <property type="match status" value="1"/>
</dbReference>
<dbReference type="EMBL" id="BAAADD010000011">
    <property type="protein sequence ID" value="GAA0584237.1"/>
    <property type="molecule type" value="Genomic_DNA"/>
</dbReference>
<dbReference type="RefSeq" id="WP_166929001.1">
    <property type="nucleotide sequence ID" value="NZ_BAAADD010000011.1"/>
</dbReference>
<comment type="caution">
    <text evidence="6">The sequence shown here is derived from an EMBL/GenBank/DDBJ whole genome shotgun (WGS) entry which is preliminary data.</text>
</comment>
<accession>A0ABN1F791</accession>
<keyword evidence="7" id="KW-1185">Reference proteome</keyword>
<keyword evidence="4" id="KW-0804">Transcription</keyword>
<name>A0ABN1F791_9PROT</name>
<dbReference type="InterPro" id="IPR036390">
    <property type="entry name" value="WH_DNA-bd_sf"/>
</dbReference>
<reference evidence="6 7" key="1">
    <citation type="journal article" date="2019" name="Int. J. Syst. Evol. Microbiol.">
        <title>The Global Catalogue of Microorganisms (GCM) 10K type strain sequencing project: providing services to taxonomists for standard genome sequencing and annotation.</title>
        <authorList>
            <consortium name="The Broad Institute Genomics Platform"/>
            <consortium name="The Broad Institute Genome Sequencing Center for Infectious Disease"/>
            <person name="Wu L."/>
            <person name="Ma J."/>
        </authorList>
    </citation>
    <scope>NUCLEOTIDE SEQUENCE [LARGE SCALE GENOMIC DNA]</scope>
    <source>
        <strain evidence="6 7">JCM 15089</strain>
    </source>
</reference>
<evidence type="ECO:0000259" key="5">
    <source>
        <dbReference type="PROSITE" id="PS50931"/>
    </source>
</evidence>
<dbReference type="PANTHER" id="PTHR30537:SF5">
    <property type="entry name" value="HTH-TYPE TRANSCRIPTIONAL ACTIVATOR TTDR-RELATED"/>
    <property type="match status" value="1"/>
</dbReference>
<dbReference type="InterPro" id="IPR000847">
    <property type="entry name" value="LysR_HTH_N"/>
</dbReference>
<organism evidence="6 7">
    <name type="scientific">Rhizomicrobium electricum</name>
    <dbReference type="NCBI Taxonomy" id="480070"/>
    <lineage>
        <taxon>Bacteria</taxon>
        <taxon>Pseudomonadati</taxon>
        <taxon>Pseudomonadota</taxon>
        <taxon>Alphaproteobacteria</taxon>
        <taxon>Micropepsales</taxon>
        <taxon>Micropepsaceae</taxon>
        <taxon>Rhizomicrobium</taxon>
    </lineage>
</organism>
<dbReference type="InterPro" id="IPR036388">
    <property type="entry name" value="WH-like_DNA-bd_sf"/>
</dbReference>
<dbReference type="SUPFAM" id="SSF46785">
    <property type="entry name" value="Winged helix' DNA-binding domain"/>
    <property type="match status" value="1"/>
</dbReference>
<dbReference type="CDD" id="cd08471">
    <property type="entry name" value="PBP2_CrgA_like_2"/>
    <property type="match status" value="1"/>
</dbReference>
<dbReference type="Proteomes" id="UP001499951">
    <property type="component" value="Unassembled WGS sequence"/>
</dbReference>
<dbReference type="Pfam" id="PF03466">
    <property type="entry name" value="LysR_substrate"/>
    <property type="match status" value="1"/>
</dbReference>
<proteinExistence type="inferred from homology"/>
<dbReference type="InterPro" id="IPR058163">
    <property type="entry name" value="LysR-type_TF_proteobact-type"/>
</dbReference>
<sequence>MDRLEAMKVLVAVVEAGSLSAASRRLNAPLATVSRKVSDLEAHLQTRLLNRSSRKLALTDAGQIYFAACKRILDLVSDAERVAVGEYSAPKGSLALAAPIAFGRQHVLPVAVDFLKAYPDIDLQLALSDRNAHIVDDRIDLAIRVGELADSSFVASKVGEIRRVVCASPDYFAAHGMPQSPHDLAKHDCVTFDVLMSPEVWMFRRSDDEEAVEVHSRLIVNSAEAAVDAAIAGVGITRVLSYQAVAALRAGKLVAALQSFEPVPSPVSLVYVGQGPLLLKIRAFIDFAAPRLKARLAELAD</sequence>
<dbReference type="Gene3D" id="1.10.10.10">
    <property type="entry name" value="Winged helix-like DNA-binding domain superfamily/Winged helix DNA-binding domain"/>
    <property type="match status" value="1"/>
</dbReference>
<dbReference type="PANTHER" id="PTHR30537">
    <property type="entry name" value="HTH-TYPE TRANSCRIPTIONAL REGULATOR"/>
    <property type="match status" value="1"/>
</dbReference>
<dbReference type="InterPro" id="IPR005119">
    <property type="entry name" value="LysR_subst-bd"/>
</dbReference>
<keyword evidence="2" id="KW-0805">Transcription regulation</keyword>
<comment type="similarity">
    <text evidence="1">Belongs to the LysR transcriptional regulatory family.</text>
</comment>
<keyword evidence="3" id="KW-0238">DNA-binding</keyword>
<protein>
    <submittedName>
        <fullName evidence="6">LysR family transcriptional regulator</fullName>
    </submittedName>
</protein>
<evidence type="ECO:0000256" key="3">
    <source>
        <dbReference type="ARBA" id="ARBA00023125"/>
    </source>
</evidence>
<evidence type="ECO:0000256" key="4">
    <source>
        <dbReference type="ARBA" id="ARBA00023163"/>
    </source>
</evidence>
<gene>
    <name evidence="6" type="ORF">GCM10008942_36420</name>
</gene>
<evidence type="ECO:0000256" key="2">
    <source>
        <dbReference type="ARBA" id="ARBA00023015"/>
    </source>
</evidence>
<feature type="domain" description="HTH lysR-type" evidence="5">
    <location>
        <begin position="1"/>
        <end position="59"/>
    </location>
</feature>
<evidence type="ECO:0000313" key="6">
    <source>
        <dbReference type="EMBL" id="GAA0584237.1"/>
    </source>
</evidence>
<evidence type="ECO:0000256" key="1">
    <source>
        <dbReference type="ARBA" id="ARBA00009437"/>
    </source>
</evidence>
<dbReference type="PROSITE" id="PS50931">
    <property type="entry name" value="HTH_LYSR"/>
    <property type="match status" value="1"/>
</dbReference>
<evidence type="ECO:0000313" key="7">
    <source>
        <dbReference type="Proteomes" id="UP001499951"/>
    </source>
</evidence>
<dbReference type="Gene3D" id="3.40.190.290">
    <property type="match status" value="1"/>
</dbReference>
<dbReference type="SUPFAM" id="SSF53850">
    <property type="entry name" value="Periplasmic binding protein-like II"/>
    <property type="match status" value="1"/>
</dbReference>